<dbReference type="OrthoDB" id="202415at2759"/>
<dbReference type="KEGG" id="vcn:VOLCADRAFT_98550"/>
<dbReference type="PANTHER" id="PTHR12203">
    <property type="entry name" value="KDEL LYS-ASP-GLU-LEU CONTAINING - RELATED"/>
    <property type="match status" value="1"/>
</dbReference>
<feature type="domain" description="Glycosyl transferase CAP10" evidence="5">
    <location>
        <begin position="377"/>
        <end position="618"/>
    </location>
</feature>
<evidence type="ECO:0000256" key="4">
    <source>
        <dbReference type="SAM" id="SignalP"/>
    </source>
</evidence>
<reference evidence="6 7" key="1">
    <citation type="journal article" date="2010" name="Science">
        <title>Genomic analysis of organismal complexity in the multicellular green alga Volvox carteri.</title>
        <authorList>
            <person name="Prochnik S.E."/>
            <person name="Umen J."/>
            <person name="Nedelcu A.M."/>
            <person name="Hallmann A."/>
            <person name="Miller S.M."/>
            <person name="Nishii I."/>
            <person name="Ferris P."/>
            <person name="Kuo A."/>
            <person name="Mitros T."/>
            <person name="Fritz-Laylin L.K."/>
            <person name="Hellsten U."/>
            <person name="Chapman J."/>
            <person name="Simakov O."/>
            <person name="Rensing S.A."/>
            <person name="Terry A."/>
            <person name="Pangilinan J."/>
            <person name="Kapitonov V."/>
            <person name="Jurka J."/>
            <person name="Salamov A."/>
            <person name="Shapiro H."/>
            <person name="Schmutz J."/>
            <person name="Grimwood J."/>
            <person name="Lindquist E."/>
            <person name="Lucas S."/>
            <person name="Grigoriev I.V."/>
            <person name="Schmitt R."/>
            <person name="Kirk D."/>
            <person name="Rokhsar D.S."/>
        </authorList>
    </citation>
    <scope>NUCLEOTIDE SEQUENCE [LARGE SCALE GENOMIC DNA]</scope>
    <source>
        <strain evidence="7">f. Nagariensis / Eve</strain>
    </source>
</reference>
<evidence type="ECO:0000313" key="7">
    <source>
        <dbReference type="Proteomes" id="UP000001058"/>
    </source>
</evidence>
<feature type="compositionally biased region" description="Basic and acidic residues" evidence="3">
    <location>
        <begin position="247"/>
        <end position="261"/>
    </location>
</feature>
<keyword evidence="7" id="KW-1185">Reference proteome</keyword>
<evidence type="ECO:0000256" key="1">
    <source>
        <dbReference type="ARBA" id="ARBA00010118"/>
    </source>
</evidence>
<dbReference type="AlphaFoldDB" id="D8UFM8"/>
<dbReference type="PANTHER" id="PTHR12203:SF35">
    <property type="entry name" value="PROTEIN O-GLUCOSYLTRANSFERASE 1"/>
    <property type="match status" value="1"/>
</dbReference>
<protein>
    <recommendedName>
        <fullName evidence="5">Glycosyl transferase CAP10 domain-containing protein</fullName>
    </recommendedName>
</protein>
<keyword evidence="2" id="KW-0808">Transferase</keyword>
<accession>D8UFM8</accession>
<dbReference type="InParanoid" id="D8UFM8"/>
<dbReference type="RefSeq" id="XP_002957476.1">
    <property type="nucleotide sequence ID" value="XM_002957430.1"/>
</dbReference>
<comment type="similarity">
    <text evidence="1">Belongs to the glycosyltransferase 90 family.</text>
</comment>
<sequence length="737" mass="81865">MGWLIYTSWLTVQVVGLKDSVHAVAKPRRARRTRSQFQNFTGSYPVTEIPLSKYGWMEVEDTITGLLEAALGPEVAYWKSRGITCDDIAHTVGELHSMYDAVRENQNFLHSLRVVIIYNQTWHFLDPVQCSGGNGSDGAGGPEGRGGSTPQPSRFDWPLLAPNSPDVCSSPCQAQLKLIHQAIASRLEGWRSRRPPAYLQPPRYRLPDMVFVINAADNMQRFGYNSRAPVLSLMKWWQVPWTELQERQQQEDKQQQEEQKQKQQAVSRADSEGDASTRGNSSTGGPAASLGRLGGKLLKPLQLPYNVARLAASAGKNGSSCSVKRTEALVARPAAVPEVGKPDPLWDMVRRFVAETSLDLPPGVQAEHVDRKKSPRRHYDMDLLLPTVAYAPRSLSYFPWEQKKDVAFFSGSAFCPLYPDLHPICPRVLLANVSAAGWFRSDLDVRLVRPFRGRLGSQGPYKRDVSLKKASEDLQGEGPGRKAGSKRNKTKCEQEARDQEGRGPALATAPRDHARYRYLLHMDGLAGSTRLGMLMATDSVILKSRSPYIEYYSRLQVPGVHYLEFWKDPHDPLDVLRVLAEARAAAASDPEGMRAAVQANQAIAARYIAMEPKLPSSTSYACQSLHPRVFPAMLHAPSYSRHNAITDLCSRRGSHAQPSQPFPIYARAALLTYHSLVPDMESCVSDLIQHLQRPIQTVGMSLPGQFDTPTGQFRLSECPCQANSTPRQANSRLVPAI</sequence>
<keyword evidence="4" id="KW-0732">Signal</keyword>
<dbReference type="InterPro" id="IPR006598">
    <property type="entry name" value="CAP10"/>
</dbReference>
<evidence type="ECO:0000256" key="3">
    <source>
        <dbReference type="SAM" id="MobiDB-lite"/>
    </source>
</evidence>
<feature type="compositionally biased region" description="Basic and acidic residues" evidence="3">
    <location>
        <begin position="490"/>
        <end position="501"/>
    </location>
</feature>
<feature type="compositionally biased region" description="Gly residues" evidence="3">
    <location>
        <begin position="133"/>
        <end position="147"/>
    </location>
</feature>
<dbReference type="InterPro" id="IPR051091">
    <property type="entry name" value="O-Glucosyltr/Glycosyltrsf_90"/>
</dbReference>
<proteinExistence type="inferred from homology"/>
<dbReference type="SMART" id="SM00672">
    <property type="entry name" value="CAP10"/>
    <property type="match status" value="1"/>
</dbReference>
<dbReference type="EMBL" id="GL378394">
    <property type="protein sequence ID" value="EFJ41531.1"/>
    <property type="molecule type" value="Genomic_DNA"/>
</dbReference>
<evidence type="ECO:0000256" key="2">
    <source>
        <dbReference type="ARBA" id="ARBA00022679"/>
    </source>
</evidence>
<name>D8UFM8_VOLCA</name>
<dbReference type="Proteomes" id="UP000001058">
    <property type="component" value="Unassembled WGS sequence"/>
</dbReference>
<evidence type="ECO:0000313" key="6">
    <source>
        <dbReference type="EMBL" id="EFJ41531.1"/>
    </source>
</evidence>
<dbReference type="Pfam" id="PF05686">
    <property type="entry name" value="Glyco_transf_90"/>
    <property type="match status" value="1"/>
</dbReference>
<evidence type="ECO:0000259" key="5">
    <source>
        <dbReference type="SMART" id="SM00672"/>
    </source>
</evidence>
<feature type="region of interest" description="Disordered" evidence="3">
    <location>
        <begin position="247"/>
        <end position="291"/>
    </location>
</feature>
<feature type="signal peptide" evidence="4">
    <location>
        <begin position="1"/>
        <end position="16"/>
    </location>
</feature>
<feature type="region of interest" description="Disordered" evidence="3">
    <location>
        <begin position="466"/>
        <end position="507"/>
    </location>
</feature>
<organism evidence="7">
    <name type="scientific">Volvox carteri f. nagariensis</name>
    <dbReference type="NCBI Taxonomy" id="3068"/>
    <lineage>
        <taxon>Eukaryota</taxon>
        <taxon>Viridiplantae</taxon>
        <taxon>Chlorophyta</taxon>
        <taxon>core chlorophytes</taxon>
        <taxon>Chlorophyceae</taxon>
        <taxon>CS clade</taxon>
        <taxon>Chlamydomonadales</taxon>
        <taxon>Volvocaceae</taxon>
        <taxon>Volvox</taxon>
    </lineage>
</organism>
<feature type="region of interest" description="Disordered" evidence="3">
    <location>
        <begin position="133"/>
        <end position="156"/>
    </location>
</feature>
<feature type="chain" id="PRO_5003124476" description="Glycosyl transferase CAP10 domain-containing protein" evidence="4">
    <location>
        <begin position="17"/>
        <end position="737"/>
    </location>
</feature>
<dbReference type="GeneID" id="9626926"/>
<gene>
    <name evidence="6" type="ORF">VOLCADRAFT_98550</name>
</gene>
<dbReference type="GO" id="GO:0016740">
    <property type="term" value="F:transferase activity"/>
    <property type="evidence" value="ECO:0007669"/>
    <property type="project" value="UniProtKB-KW"/>
</dbReference>